<dbReference type="EMBL" id="LR862143">
    <property type="protein sequence ID" value="CAD1823621.1"/>
    <property type="molecule type" value="Genomic_DNA"/>
</dbReference>
<sequence length="328" mass="36549">MVGDGVVVACSNQGTSISPSAVLELNYTKTLNVYAIFTTGVLESLDAPNTSHHFDPIFLVAYRESPYYEYTQIAEPRALVLVWAHCMDDGKVHKYVVLSNQRRVSYHSFVVGEKALVGEGFWDHKKNLLCVVAYAMKKSCVKDGLTNRSAAIFPDGRPFRDLRLWFSVINTGEVAQGCGAPVTIDQVFLGEYPYPDESSHSVGVDPFPHKPWREMHLGVVNVSCKISKNFQTASLDTKEPTEISAEGTYNSGSGLLCLIGCRYVDSFEDAKETRNKDSMDCEIVINIRYTPLNAEAGEKLKGMINCRREKADPFFFDPSIRYLHTSSS</sequence>
<accession>A0A6V7NYG2</accession>
<dbReference type="InterPro" id="IPR057425">
    <property type="entry name" value="DUF2921_N"/>
</dbReference>
<feature type="domain" description="DUF2921" evidence="1">
    <location>
        <begin position="239"/>
        <end position="318"/>
    </location>
</feature>
<dbReference type="PANTHER" id="PTHR33389:SF18">
    <property type="entry name" value="OS01G0677900 PROTEIN"/>
    <property type="match status" value="1"/>
</dbReference>
<proteinExistence type="predicted"/>
<dbReference type="PANTHER" id="PTHR33389">
    <property type="entry name" value="FAMILY PROTEIN, PUTATIVE (DUF2921)-RELATED"/>
    <property type="match status" value="1"/>
</dbReference>
<name>A0A6V7NYG2_ANACO</name>
<evidence type="ECO:0000313" key="2">
    <source>
        <dbReference type="EMBL" id="CAD1823621.1"/>
    </source>
</evidence>
<reference evidence="2" key="1">
    <citation type="submission" date="2020-07" db="EMBL/GenBank/DDBJ databases">
        <authorList>
            <person name="Lin J."/>
        </authorList>
    </citation>
    <scope>NUCLEOTIDE SEQUENCE</scope>
</reference>
<dbReference type="AlphaFoldDB" id="A0A6V7NYG2"/>
<dbReference type="Pfam" id="PF25333">
    <property type="entry name" value="DUF2921_N"/>
    <property type="match status" value="1"/>
</dbReference>
<organism evidence="2">
    <name type="scientific">Ananas comosus var. bracteatus</name>
    <name type="common">red pineapple</name>
    <dbReference type="NCBI Taxonomy" id="296719"/>
    <lineage>
        <taxon>Eukaryota</taxon>
        <taxon>Viridiplantae</taxon>
        <taxon>Streptophyta</taxon>
        <taxon>Embryophyta</taxon>
        <taxon>Tracheophyta</taxon>
        <taxon>Spermatophyta</taxon>
        <taxon>Magnoliopsida</taxon>
        <taxon>Liliopsida</taxon>
        <taxon>Poales</taxon>
        <taxon>Bromeliaceae</taxon>
        <taxon>Bromelioideae</taxon>
        <taxon>Ananas</taxon>
    </lineage>
</organism>
<evidence type="ECO:0000259" key="1">
    <source>
        <dbReference type="Pfam" id="PF25333"/>
    </source>
</evidence>
<gene>
    <name evidence="2" type="ORF">CB5_LOCUS6832</name>
</gene>
<protein>
    <recommendedName>
        <fullName evidence="1">DUF2921 domain-containing protein</fullName>
    </recommendedName>
</protein>